<reference evidence="2 3" key="1">
    <citation type="submission" date="2016-02" db="EMBL/GenBank/DDBJ databases">
        <title>Genome analysis of coral dinoflagellate symbionts highlights evolutionary adaptations to a symbiotic lifestyle.</title>
        <authorList>
            <person name="Aranda M."/>
            <person name="Li Y."/>
            <person name="Liew Y.J."/>
            <person name="Baumgarten S."/>
            <person name="Simakov O."/>
            <person name="Wilson M."/>
            <person name="Piel J."/>
            <person name="Ashoor H."/>
            <person name="Bougouffa S."/>
            <person name="Bajic V.B."/>
            <person name="Ryu T."/>
            <person name="Ravasi T."/>
            <person name="Bayer T."/>
            <person name="Micklem G."/>
            <person name="Kim H."/>
            <person name="Bhak J."/>
            <person name="Lajeunesse T.C."/>
            <person name="Voolstra C.R."/>
        </authorList>
    </citation>
    <scope>NUCLEOTIDE SEQUENCE [LARGE SCALE GENOMIC DNA]</scope>
    <source>
        <strain evidence="2 3">CCMP2467</strain>
    </source>
</reference>
<dbReference type="Proteomes" id="UP000186817">
    <property type="component" value="Unassembled WGS sequence"/>
</dbReference>
<evidence type="ECO:0000256" key="1">
    <source>
        <dbReference type="SAM" id="MobiDB-lite"/>
    </source>
</evidence>
<sequence length="366" mass="39966">MRCSAPAPVLAVSPCALEDDARLKWAGVWVDLAFCVANESSVLRELKHRTRDQLLFLFSDCSAGTLRKHLPGWRLWLAFCQRAQAKVSLASFLDFLDALATGAKLDRGRGRCGRAKGVVQALRFVARKLGLESLQKTLAMLCPGGILVGQQQVDREAFPLPLFAVIQLEQALSSCGWSDAQRLDFESVILDGGSVRGWCWRTKTSATGMPWRHVQWGLRVRVGLPAGSGKPFVCEKKTESVTSYFVICRNLLATRQPQIACQEIIFKAIRRGWVPLVPAQRGVRRLALGPDHSPVAPAQDDDAPTEDESGSAGNESSEAALGDLDDASTCASDDVAMPDSDDEPAELAPFEGPWIIIVVGWYHKVV</sequence>
<keyword evidence="3" id="KW-1185">Reference proteome</keyword>
<feature type="compositionally biased region" description="Acidic residues" evidence="1">
    <location>
        <begin position="299"/>
        <end position="309"/>
    </location>
</feature>
<feature type="compositionally biased region" description="Low complexity" evidence="1">
    <location>
        <begin position="310"/>
        <end position="322"/>
    </location>
</feature>
<accession>A0A1Q9DBH0</accession>
<gene>
    <name evidence="2" type="ORF">AK812_SmicGene25620</name>
</gene>
<dbReference type="AlphaFoldDB" id="A0A1Q9DBH0"/>
<proteinExistence type="predicted"/>
<comment type="caution">
    <text evidence="2">The sequence shown here is derived from an EMBL/GenBank/DDBJ whole genome shotgun (WGS) entry which is preliminary data.</text>
</comment>
<protein>
    <submittedName>
        <fullName evidence="2">Uncharacterized protein</fullName>
    </submittedName>
</protein>
<name>A0A1Q9DBH0_SYMMI</name>
<dbReference type="EMBL" id="LSRX01000617">
    <property type="protein sequence ID" value="OLP92556.1"/>
    <property type="molecule type" value="Genomic_DNA"/>
</dbReference>
<evidence type="ECO:0000313" key="3">
    <source>
        <dbReference type="Proteomes" id="UP000186817"/>
    </source>
</evidence>
<evidence type="ECO:0000313" key="2">
    <source>
        <dbReference type="EMBL" id="OLP92556.1"/>
    </source>
</evidence>
<feature type="region of interest" description="Disordered" evidence="1">
    <location>
        <begin position="288"/>
        <end position="346"/>
    </location>
</feature>
<organism evidence="2 3">
    <name type="scientific">Symbiodinium microadriaticum</name>
    <name type="common">Dinoflagellate</name>
    <name type="synonym">Zooxanthella microadriatica</name>
    <dbReference type="NCBI Taxonomy" id="2951"/>
    <lineage>
        <taxon>Eukaryota</taxon>
        <taxon>Sar</taxon>
        <taxon>Alveolata</taxon>
        <taxon>Dinophyceae</taxon>
        <taxon>Suessiales</taxon>
        <taxon>Symbiodiniaceae</taxon>
        <taxon>Symbiodinium</taxon>
    </lineage>
</organism>